<accession>A0A518DRL5</accession>
<dbReference type="EMBL" id="CP036433">
    <property type="protein sequence ID" value="QDU94485.1"/>
    <property type="molecule type" value="Genomic_DNA"/>
</dbReference>
<evidence type="ECO:0000313" key="2">
    <source>
        <dbReference type="Proteomes" id="UP000317648"/>
    </source>
</evidence>
<proteinExistence type="predicted"/>
<dbReference type="AlphaFoldDB" id="A0A518DRL5"/>
<reference evidence="1 2" key="1">
    <citation type="submission" date="2019-02" db="EMBL/GenBank/DDBJ databases">
        <title>Deep-cultivation of Planctomycetes and their phenomic and genomic characterization uncovers novel biology.</title>
        <authorList>
            <person name="Wiegand S."/>
            <person name="Jogler M."/>
            <person name="Boedeker C."/>
            <person name="Pinto D."/>
            <person name="Vollmers J."/>
            <person name="Rivas-Marin E."/>
            <person name="Kohn T."/>
            <person name="Peeters S.H."/>
            <person name="Heuer A."/>
            <person name="Rast P."/>
            <person name="Oberbeckmann S."/>
            <person name="Bunk B."/>
            <person name="Jeske O."/>
            <person name="Meyerdierks A."/>
            <person name="Storesund J.E."/>
            <person name="Kallscheuer N."/>
            <person name="Luecker S."/>
            <person name="Lage O.M."/>
            <person name="Pohl T."/>
            <person name="Merkel B.J."/>
            <person name="Hornburger P."/>
            <person name="Mueller R.-W."/>
            <person name="Bruemmer F."/>
            <person name="Labrenz M."/>
            <person name="Spormann A.M."/>
            <person name="Op den Camp H."/>
            <person name="Overmann J."/>
            <person name="Amann R."/>
            <person name="Jetten M.S.M."/>
            <person name="Mascher T."/>
            <person name="Medema M.H."/>
            <person name="Devos D.P."/>
            <person name="Kaster A.-K."/>
            <person name="Ovreas L."/>
            <person name="Rohde M."/>
            <person name="Galperin M.Y."/>
            <person name="Jogler C."/>
        </authorList>
    </citation>
    <scope>NUCLEOTIDE SEQUENCE [LARGE SCALE GENOMIC DNA]</scope>
    <source>
        <strain evidence="1 2">Pla85_3_4</strain>
    </source>
</reference>
<evidence type="ECO:0000313" key="1">
    <source>
        <dbReference type="EMBL" id="QDU94485.1"/>
    </source>
</evidence>
<organism evidence="1 2">
    <name type="scientific">Lignipirellula cremea</name>
    <dbReference type="NCBI Taxonomy" id="2528010"/>
    <lineage>
        <taxon>Bacteria</taxon>
        <taxon>Pseudomonadati</taxon>
        <taxon>Planctomycetota</taxon>
        <taxon>Planctomycetia</taxon>
        <taxon>Pirellulales</taxon>
        <taxon>Pirellulaceae</taxon>
        <taxon>Lignipirellula</taxon>
    </lineage>
</organism>
<keyword evidence="2" id="KW-1185">Reference proteome</keyword>
<dbReference type="KEGG" id="lcre:Pla8534_22760"/>
<dbReference type="OrthoDB" id="9817305at2"/>
<gene>
    <name evidence="1" type="ORF">Pla8534_22760</name>
</gene>
<dbReference type="Proteomes" id="UP000317648">
    <property type="component" value="Chromosome"/>
</dbReference>
<name>A0A518DRL5_9BACT</name>
<sequence length="663" mass="74706">MTTNEEMLTREQLRVLQTRMLRHAIDHMPEQIDRRTALIFTKNELLNAPLDFSFPEACLEAVERPESPVRCQSTRGPLLVLSLEKTTRTSIDLVTFLLSPDVRFRQGALRELDRQMKLYDPFISPSTRNKAETLRPAITQQEASGLSAAVELSDALKGDYFYNLAGCGQSARLELEDQLREFLRKVLIPTEAMVHFLLDLPIWSPLRQRAELTARLSQAAVGQSLSEFLDKYFRYFGHLPLGGEFSAANAFTTWLEQHPWHVSYPAKVWSWARKNGSPLATYHACQLLLGHQARLSGSEKRVLVRQVAAMQSNHGFVSWQQRCTLAAHYCRHLELVAPGADGERVAAMSWWLSERLACLGDGFSKRAMVVYESEIKTASASSHELWRTCRPPVSGSSLRYATLYLPSIWASSALCELANSKLDSLLGQMSKERELIAQSLAPPVARLDGLEPSASGKAYAFEYPLGEFHAAVVQMASRRKTRKTRTNRSNNSMPDRSIEDQVRWLHTAGDKEAVVLALRAASYSGNVAPTPIWEAFSDPNWRRAVLVQGSPRAVELMTEAALELVARDEDHDWRSYLPHFLAIAADDESNSPEGRKILFDMIVLVSISVDSVSAIERLLRGVGRNRHEEVAKEWREKIERLTPHAPSWVASRMRGIKCVLYVT</sequence>
<dbReference type="RefSeq" id="WP_145052949.1">
    <property type="nucleotide sequence ID" value="NZ_CP036433.1"/>
</dbReference>
<protein>
    <submittedName>
        <fullName evidence="1">Uncharacterized protein</fullName>
    </submittedName>
</protein>